<evidence type="ECO:0000313" key="1">
    <source>
        <dbReference type="EMBL" id="REG53167.1"/>
    </source>
</evidence>
<proteinExistence type="predicted"/>
<protein>
    <submittedName>
        <fullName evidence="1">Uncharacterized protein</fullName>
    </submittedName>
</protein>
<reference evidence="1 2" key="1">
    <citation type="submission" date="2018-08" db="EMBL/GenBank/DDBJ databases">
        <title>Genomic Encyclopedia of Archaeal and Bacterial Type Strains, Phase II (KMG-II): from individual species to whole genera.</title>
        <authorList>
            <person name="Goeker M."/>
        </authorList>
    </citation>
    <scope>NUCLEOTIDE SEQUENCE [LARGE SCALE GENOMIC DNA]</scope>
    <source>
        <strain evidence="1 2">DSM 582</strain>
    </source>
</reference>
<dbReference type="AlphaFoldDB" id="A0AAQ0HJ66"/>
<dbReference type="EMBL" id="QUMX01000007">
    <property type="protein sequence ID" value="REG53167.1"/>
    <property type="molecule type" value="Genomic_DNA"/>
</dbReference>
<dbReference type="Proteomes" id="UP000256794">
    <property type="component" value="Unassembled WGS sequence"/>
</dbReference>
<gene>
    <name evidence="1" type="ORF">ATH84_100764</name>
</gene>
<sequence length="83" mass="9180">MTSFVEDAQTPESWVEQLRVRGIKLSARRLREKARAYGQFYCLGRTVFLSSSHVETILAAEAAGWNEALPNGRARAAALEGRG</sequence>
<dbReference type="RefSeq" id="WP_116171069.1">
    <property type="nucleotide sequence ID" value="NZ_CP035284.1"/>
</dbReference>
<keyword evidence="2" id="KW-1185">Reference proteome</keyword>
<name>A0AAQ0HJ66_PARVE</name>
<organism evidence="1 2">
    <name type="scientific">Paracoccus versutus</name>
    <name type="common">Thiobacillus versutus</name>
    <dbReference type="NCBI Taxonomy" id="34007"/>
    <lineage>
        <taxon>Bacteria</taxon>
        <taxon>Pseudomonadati</taxon>
        <taxon>Pseudomonadota</taxon>
        <taxon>Alphaproteobacteria</taxon>
        <taxon>Rhodobacterales</taxon>
        <taxon>Paracoccaceae</taxon>
        <taxon>Paracoccus</taxon>
    </lineage>
</organism>
<accession>A0AAQ0HJ66</accession>
<evidence type="ECO:0000313" key="2">
    <source>
        <dbReference type="Proteomes" id="UP000256794"/>
    </source>
</evidence>
<comment type="caution">
    <text evidence="1">The sequence shown here is derived from an EMBL/GenBank/DDBJ whole genome shotgun (WGS) entry which is preliminary data.</text>
</comment>